<feature type="compositionally biased region" description="Gly residues" evidence="1">
    <location>
        <begin position="1"/>
        <end position="10"/>
    </location>
</feature>
<name>A0A0A9IGM6_ARUDO</name>
<accession>A0A0A9IGM6</accession>
<evidence type="ECO:0000313" key="2">
    <source>
        <dbReference type="EMBL" id="JAD73318.1"/>
    </source>
</evidence>
<reference evidence="2" key="2">
    <citation type="journal article" date="2015" name="Data Brief">
        <title>Shoot transcriptome of the giant reed, Arundo donax.</title>
        <authorList>
            <person name="Barrero R.A."/>
            <person name="Guerrero F.D."/>
            <person name="Moolhuijzen P."/>
            <person name="Goolsby J.A."/>
            <person name="Tidwell J."/>
            <person name="Bellgard S.E."/>
            <person name="Bellgard M.I."/>
        </authorList>
    </citation>
    <scope>NUCLEOTIDE SEQUENCE</scope>
    <source>
        <tissue evidence="2">Shoot tissue taken approximately 20 cm above the soil surface</tissue>
    </source>
</reference>
<organism evidence="2">
    <name type="scientific">Arundo donax</name>
    <name type="common">Giant reed</name>
    <name type="synonym">Donax arundinaceus</name>
    <dbReference type="NCBI Taxonomy" id="35708"/>
    <lineage>
        <taxon>Eukaryota</taxon>
        <taxon>Viridiplantae</taxon>
        <taxon>Streptophyta</taxon>
        <taxon>Embryophyta</taxon>
        <taxon>Tracheophyta</taxon>
        <taxon>Spermatophyta</taxon>
        <taxon>Magnoliopsida</taxon>
        <taxon>Liliopsida</taxon>
        <taxon>Poales</taxon>
        <taxon>Poaceae</taxon>
        <taxon>PACMAD clade</taxon>
        <taxon>Arundinoideae</taxon>
        <taxon>Arundineae</taxon>
        <taxon>Arundo</taxon>
    </lineage>
</organism>
<sequence length="26" mass="2729">MSWRPGGGSTAGHPATTRSVGSCRRR</sequence>
<reference evidence="2" key="1">
    <citation type="submission" date="2014-09" db="EMBL/GenBank/DDBJ databases">
        <authorList>
            <person name="Magalhaes I.L.F."/>
            <person name="Oliveira U."/>
            <person name="Santos F.R."/>
            <person name="Vidigal T.H.D.A."/>
            <person name="Brescovit A.D."/>
            <person name="Santos A.J."/>
        </authorList>
    </citation>
    <scope>NUCLEOTIDE SEQUENCE</scope>
    <source>
        <tissue evidence="2">Shoot tissue taken approximately 20 cm above the soil surface</tissue>
    </source>
</reference>
<protein>
    <submittedName>
        <fullName evidence="2">Uncharacterized protein</fullName>
    </submittedName>
</protein>
<feature type="region of interest" description="Disordered" evidence="1">
    <location>
        <begin position="1"/>
        <end position="26"/>
    </location>
</feature>
<dbReference type="AlphaFoldDB" id="A0A0A9IGM6"/>
<proteinExistence type="predicted"/>
<evidence type="ECO:0000256" key="1">
    <source>
        <dbReference type="SAM" id="MobiDB-lite"/>
    </source>
</evidence>
<dbReference type="EMBL" id="GBRH01224577">
    <property type="protein sequence ID" value="JAD73318.1"/>
    <property type="molecule type" value="Transcribed_RNA"/>
</dbReference>